<dbReference type="PANTHER" id="PTHR31430">
    <property type="entry name" value="PROTEIN CBG22332-RELATED"/>
    <property type="match status" value="1"/>
</dbReference>
<name>A0A0B2W1B0_TOXCA</name>
<dbReference type="OMA" id="IDIIFDC"/>
<comment type="caution">
    <text evidence="2">The sequence shown here is derived from an EMBL/GenBank/DDBJ whole genome shotgun (WGS) entry which is preliminary data.</text>
</comment>
<dbReference type="OrthoDB" id="5809955at2759"/>
<protein>
    <recommendedName>
        <fullName evidence="4">RING-type domain-containing protein</fullName>
    </recommendedName>
</protein>
<evidence type="ECO:0000313" key="2">
    <source>
        <dbReference type="EMBL" id="KHN86965.1"/>
    </source>
</evidence>
<proteinExistence type="predicted"/>
<dbReference type="EMBL" id="JPKZ01000501">
    <property type="protein sequence ID" value="KHN86965.1"/>
    <property type="molecule type" value="Genomic_DNA"/>
</dbReference>
<dbReference type="AlphaFoldDB" id="A0A0B2W1B0"/>
<feature type="region of interest" description="Disordered" evidence="1">
    <location>
        <begin position="19"/>
        <end position="38"/>
    </location>
</feature>
<dbReference type="Proteomes" id="UP000031036">
    <property type="component" value="Unassembled WGS sequence"/>
</dbReference>
<organism evidence="2 3">
    <name type="scientific">Toxocara canis</name>
    <name type="common">Canine roundworm</name>
    <dbReference type="NCBI Taxonomy" id="6265"/>
    <lineage>
        <taxon>Eukaryota</taxon>
        <taxon>Metazoa</taxon>
        <taxon>Ecdysozoa</taxon>
        <taxon>Nematoda</taxon>
        <taxon>Chromadorea</taxon>
        <taxon>Rhabditida</taxon>
        <taxon>Spirurina</taxon>
        <taxon>Ascaridomorpha</taxon>
        <taxon>Ascaridoidea</taxon>
        <taxon>Toxocaridae</taxon>
        <taxon>Toxocara</taxon>
    </lineage>
</organism>
<accession>A0A0B2W1B0</accession>
<reference evidence="2 3" key="1">
    <citation type="submission" date="2014-11" db="EMBL/GenBank/DDBJ databases">
        <title>Genetic blueprint of the zoonotic pathogen Toxocara canis.</title>
        <authorList>
            <person name="Zhu X.-Q."/>
            <person name="Korhonen P.K."/>
            <person name="Cai H."/>
            <person name="Young N.D."/>
            <person name="Nejsum P."/>
            <person name="von Samson-Himmelstjerna G."/>
            <person name="Boag P.R."/>
            <person name="Tan P."/>
            <person name="Li Q."/>
            <person name="Min J."/>
            <person name="Yang Y."/>
            <person name="Wang X."/>
            <person name="Fang X."/>
            <person name="Hall R.S."/>
            <person name="Hofmann A."/>
            <person name="Sternberg P.W."/>
            <person name="Jex A.R."/>
            <person name="Gasser R.B."/>
        </authorList>
    </citation>
    <scope>NUCLEOTIDE SEQUENCE [LARGE SCALE GENOMIC DNA]</scope>
    <source>
        <strain evidence="2">PN_DK_2014</strain>
    </source>
</reference>
<keyword evidence="3" id="KW-1185">Reference proteome</keyword>
<gene>
    <name evidence="2" type="ORF">Tcan_04409</name>
</gene>
<evidence type="ECO:0008006" key="4">
    <source>
        <dbReference type="Google" id="ProtNLM"/>
    </source>
</evidence>
<evidence type="ECO:0000313" key="3">
    <source>
        <dbReference type="Proteomes" id="UP000031036"/>
    </source>
</evidence>
<sequence length="380" mass="42874">MSDSGRYWNTSKFSSIYSQTSTDARGKGRPHPSEMGKFIPDLLKTDGVVVDDFDLQCKTEDSGRGKGRPHPSEMGKFIPDLLKTDGVVVDDFDLQCKTEDSGRKIFTYTVTWHEKSTVSEDGSSEELKEVEPMFSFMNASSSAIRNLVKNDLDEICRRSAPSNTPKTTRQCRCDGPCGKIRPVSEMRTMGLCEHNICKDCYENAPAVAARGGEGCPNTGCYLTDLACLCTDRQRRHKKIRKIIQMQRRRGDSMASNNGGAVNVEMDQQCAQPSPVHSIPCLHLVDVRATTFTAEHGRRRVQKKQKIVEMYDNYTLEQAIDMLQDYPRSKPTELIGTVYYCLNGRVNERACWKRISSNDLVLPLFNFENADDRIDIIFDCT</sequence>
<dbReference type="STRING" id="6265.A0A0B2W1B0"/>
<evidence type="ECO:0000256" key="1">
    <source>
        <dbReference type="SAM" id="MobiDB-lite"/>
    </source>
</evidence>